<evidence type="ECO:0000256" key="1">
    <source>
        <dbReference type="SAM" id="MobiDB-lite"/>
    </source>
</evidence>
<evidence type="ECO:0000313" key="3">
    <source>
        <dbReference type="Proteomes" id="UP000245884"/>
    </source>
</evidence>
<dbReference type="RefSeq" id="XP_025361848.1">
    <property type="nucleotide sequence ID" value="XM_025503853.1"/>
</dbReference>
<evidence type="ECO:0000313" key="2">
    <source>
        <dbReference type="EMBL" id="PWN27236.1"/>
    </source>
</evidence>
<dbReference type="EMBL" id="KZ819669">
    <property type="protein sequence ID" value="PWN27236.1"/>
    <property type="molecule type" value="Genomic_DNA"/>
</dbReference>
<reference evidence="2 3" key="1">
    <citation type="journal article" date="2018" name="Mol. Biol. Evol.">
        <title>Broad Genomic Sampling Reveals a Smut Pathogenic Ancestry of the Fungal Clade Ustilaginomycotina.</title>
        <authorList>
            <person name="Kijpornyongpan T."/>
            <person name="Mondo S.J."/>
            <person name="Barry K."/>
            <person name="Sandor L."/>
            <person name="Lee J."/>
            <person name="Lipzen A."/>
            <person name="Pangilinan J."/>
            <person name="LaButti K."/>
            <person name="Hainaut M."/>
            <person name="Henrissat B."/>
            <person name="Grigoriev I.V."/>
            <person name="Spatafora J.W."/>
            <person name="Aime M.C."/>
        </authorList>
    </citation>
    <scope>NUCLEOTIDE SEQUENCE [LARGE SCALE GENOMIC DNA]</scope>
    <source>
        <strain evidence="2 3">MCA 5214</strain>
    </source>
</reference>
<protein>
    <submittedName>
        <fullName evidence="2">Uncharacterized protein</fullName>
    </submittedName>
</protein>
<gene>
    <name evidence="2" type="ORF">BDZ90DRAFT_188756</name>
</gene>
<feature type="region of interest" description="Disordered" evidence="1">
    <location>
        <begin position="54"/>
        <end position="73"/>
    </location>
</feature>
<proteinExistence type="predicted"/>
<accession>A0A316UPL0</accession>
<dbReference type="AlphaFoldDB" id="A0A316UPL0"/>
<feature type="compositionally biased region" description="Basic residues" evidence="1">
    <location>
        <begin position="58"/>
        <end position="69"/>
    </location>
</feature>
<dbReference type="GeneID" id="37025676"/>
<name>A0A316UPL0_9BASI</name>
<organism evidence="2 3">
    <name type="scientific">Jaminaea rosea</name>
    <dbReference type="NCBI Taxonomy" id="1569628"/>
    <lineage>
        <taxon>Eukaryota</taxon>
        <taxon>Fungi</taxon>
        <taxon>Dikarya</taxon>
        <taxon>Basidiomycota</taxon>
        <taxon>Ustilaginomycotina</taxon>
        <taxon>Exobasidiomycetes</taxon>
        <taxon>Microstromatales</taxon>
        <taxon>Microstromatales incertae sedis</taxon>
        <taxon>Jaminaea</taxon>
    </lineage>
</organism>
<dbReference type="Proteomes" id="UP000245884">
    <property type="component" value="Unassembled WGS sequence"/>
</dbReference>
<sequence>MEMIQCSSFVLVVARANCRCPLLVLRIAATAAAAATASHCRDVVLPTEPVAATTAPTHRAHTHHRRRRPSSTLPSIACESTNAQQAVAAAAMPATHLRILRRSRRCGQAHALQLVLQNALIVKWVLEPSARGLLLLKAAHRRRRTDTEERAAIGIAGWRELRA</sequence>
<keyword evidence="3" id="KW-1185">Reference proteome</keyword>